<evidence type="ECO:0000313" key="2">
    <source>
        <dbReference type="EMBL" id="CAE0655132.1"/>
    </source>
</evidence>
<evidence type="ECO:0000256" key="1">
    <source>
        <dbReference type="SAM" id="MobiDB-lite"/>
    </source>
</evidence>
<feature type="compositionally biased region" description="Basic and acidic residues" evidence="1">
    <location>
        <begin position="117"/>
        <end position="136"/>
    </location>
</feature>
<organism evidence="2">
    <name type="scientific">Lotharella globosa</name>
    <dbReference type="NCBI Taxonomy" id="91324"/>
    <lineage>
        <taxon>Eukaryota</taxon>
        <taxon>Sar</taxon>
        <taxon>Rhizaria</taxon>
        <taxon>Cercozoa</taxon>
        <taxon>Chlorarachniophyceae</taxon>
        <taxon>Lotharella</taxon>
    </lineage>
</organism>
<protein>
    <submittedName>
        <fullName evidence="2">Uncharacterized protein</fullName>
    </submittedName>
</protein>
<gene>
    <name evidence="2" type="ORF">LGLO00237_LOCUS7305</name>
</gene>
<sequence>MAYLPFPRSFRSEEALTLPQSGWGAQRSTIMPGVTNLVPDPWRPEPNKKPQPEIPGFRPPPMFPERNVPEKSQPTPEITFPERKERFGVPDTEEKMLEELRKRWKERTLLPDEDEKEKDKRKEGDKKDDDKKKEEGEKTEEEDDDLEDPLYKPQKKPKPVPLKDDPFGDKDEDDKEYQPGLPSPKQPLQDDGDDDEDGSGFRRGFLGWPGPQDDKPEDDEPKGPNPFFD</sequence>
<name>A0A7S4DK47_9EUKA</name>
<dbReference type="EMBL" id="HBIV01009656">
    <property type="protein sequence ID" value="CAE0655132.1"/>
    <property type="molecule type" value="Transcribed_RNA"/>
</dbReference>
<feature type="compositionally biased region" description="Basic and acidic residues" evidence="1">
    <location>
        <begin position="80"/>
        <end position="110"/>
    </location>
</feature>
<feature type="region of interest" description="Disordered" evidence="1">
    <location>
        <begin position="31"/>
        <end position="229"/>
    </location>
</feature>
<feature type="compositionally biased region" description="Basic and acidic residues" evidence="1">
    <location>
        <begin position="42"/>
        <end position="51"/>
    </location>
</feature>
<dbReference type="AlphaFoldDB" id="A0A7S4DK47"/>
<accession>A0A7S4DK47</accession>
<feature type="compositionally biased region" description="Acidic residues" evidence="1">
    <location>
        <begin position="137"/>
        <end position="148"/>
    </location>
</feature>
<proteinExistence type="predicted"/>
<reference evidence="2" key="1">
    <citation type="submission" date="2021-01" db="EMBL/GenBank/DDBJ databases">
        <authorList>
            <person name="Corre E."/>
            <person name="Pelletier E."/>
            <person name="Niang G."/>
            <person name="Scheremetjew M."/>
            <person name="Finn R."/>
            <person name="Kale V."/>
            <person name="Holt S."/>
            <person name="Cochrane G."/>
            <person name="Meng A."/>
            <person name="Brown T."/>
            <person name="Cohen L."/>
        </authorList>
    </citation>
    <scope>NUCLEOTIDE SEQUENCE</scope>
    <source>
        <strain evidence="2">CCCM811</strain>
    </source>
</reference>